<comment type="caution">
    <text evidence="2">The sequence shown here is derived from an EMBL/GenBank/DDBJ whole genome shotgun (WGS) entry which is preliminary data.</text>
</comment>
<name>A0ABW3D4U7_9BACL</name>
<feature type="transmembrane region" description="Helical" evidence="1">
    <location>
        <begin position="6"/>
        <end position="30"/>
    </location>
</feature>
<gene>
    <name evidence="2" type="ORF">ACFQ03_04695</name>
</gene>
<keyword evidence="3" id="KW-1185">Reference proteome</keyword>
<evidence type="ECO:0000313" key="3">
    <source>
        <dbReference type="Proteomes" id="UP001597120"/>
    </source>
</evidence>
<keyword evidence="1" id="KW-1133">Transmembrane helix</keyword>
<keyword evidence="1" id="KW-0812">Transmembrane</keyword>
<accession>A0ABW3D4U7</accession>
<dbReference type="Proteomes" id="UP001597120">
    <property type="component" value="Unassembled WGS sequence"/>
</dbReference>
<protein>
    <recommendedName>
        <fullName evidence="4">Pilus assembly protein</fullName>
    </recommendedName>
</protein>
<keyword evidence="1" id="KW-0472">Membrane</keyword>
<sequence length="207" mass="23789">MEAAIVMPVFLVFALALNMFVQLSILELSLKTAVTESTKQMAAYMYPVELLYVEARDKASGTKAAAVWRDLVEKIGQARDKLVQAEEWVEDYAAFLPESIVKWVQWEQTMREEGEEMGKEAYHQYYNNTLAPLIYEAFKPIVLHHANQSVIKPDRFRITDMKFPTLGDPSKAYLGIEAEVAFKLPIPFVNKTVYLRKRAYERIWTGA</sequence>
<reference evidence="3" key="1">
    <citation type="journal article" date="2019" name="Int. J. Syst. Evol. Microbiol.">
        <title>The Global Catalogue of Microorganisms (GCM) 10K type strain sequencing project: providing services to taxonomists for standard genome sequencing and annotation.</title>
        <authorList>
            <consortium name="The Broad Institute Genomics Platform"/>
            <consortium name="The Broad Institute Genome Sequencing Center for Infectious Disease"/>
            <person name="Wu L."/>
            <person name="Ma J."/>
        </authorList>
    </citation>
    <scope>NUCLEOTIDE SEQUENCE [LARGE SCALE GENOMIC DNA]</scope>
    <source>
        <strain evidence="3">CCUG 57263</strain>
    </source>
</reference>
<evidence type="ECO:0008006" key="4">
    <source>
        <dbReference type="Google" id="ProtNLM"/>
    </source>
</evidence>
<dbReference type="EMBL" id="JBHTIU010000012">
    <property type="protein sequence ID" value="MFD0868435.1"/>
    <property type="molecule type" value="Genomic_DNA"/>
</dbReference>
<dbReference type="RefSeq" id="WP_379286397.1">
    <property type="nucleotide sequence ID" value="NZ_JBHTIU010000012.1"/>
</dbReference>
<evidence type="ECO:0000313" key="2">
    <source>
        <dbReference type="EMBL" id="MFD0868435.1"/>
    </source>
</evidence>
<evidence type="ECO:0000256" key="1">
    <source>
        <dbReference type="SAM" id="Phobius"/>
    </source>
</evidence>
<organism evidence="2 3">
    <name type="scientific">Paenibacillus residui</name>
    <dbReference type="NCBI Taxonomy" id="629724"/>
    <lineage>
        <taxon>Bacteria</taxon>
        <taxon>Bacillati</taxon>
        <taxon>Bacillota</taxon>
        <taxon>Bacilli</taxon>
        <taxon>Bacillales</taxon>
        <taxon>Paenibacillaceae</taxon>
        <taxon>Paenibacillus</taxon>
    </lineage>
</organism>
<proteinExistence type="predicted"/>